<sequence length="824" mass="93497">MKREAIHIEQPPDDIIDITFDRLMLRKGWYELEDYAQDEMKAYSTWRKWDIICRDRAEGAKRRSGHGNSRAVRFARVPEFIESRGMFSGRGSPHPSREMSVDDPERLRYDEDLLKRRNRTPRRHLSEETDWDYEEGPARIYHPEYKSLLVDARIEFQEQELELMRSFLKNEMQSQRAELEEHHRDLHFKINRLSHDVGLLTTGVERISSQLENKPPPREWCAQSSLVGGMDQSQSAQHESRPKFPPPVTIEDEQNIHEMQSSDRESHSVFGAEEIEDPITDNVPELKLDSRSGREIPNEDDPSESTDPGVEITDLQLEIYEDRTSAEVGYPAVVGNPYIMSDREADLRESWTDIRDSIPTSKTVDFRYDTVYGTSGEHGAWTCTPMEGDKYDYPLQIARAPVVIPVQHQWPPIAGVAAPSDPRGTRLIDCRADLSIETIRDIFTTFEGCIGAYLLVNGYLQVVVPDDFDMGSAASHYPHQFGGLKVSYIRDTRMPTMDSNVSNSIEEISSHNASTKIPIIAPGGQKPRSPGHADTYSLHLNDIIEARSTWSSKLGRKVKVSGRIGLQIKKNEELYFIMSTHVITQAMTYKNPFSAIFSRGQLPVDWLKRVKVFIRKKKFGALEKTFDPNASVYPKGFEHDVTIIKPSNAVLVKDIVPRTTNLGWLSHESWSLLCQDPSSIEFLASTGPKRKAKTLQTHLPCKVECIGRGIFRKQKEALGSKSGKGIDLAAWKDMISVALLYRVNPKFDRPYGYSGAALVADGVLEDGSNGRGVVGFQSFVQHSDVTQVYDEDGDMLYERLSRGTVAFYGAFEVPEELKQDYTIV</sequence>
<dbReference type="Proteomes" id="UP001280581">
    <property type="component" value="Unassembled WGS sequence"/>
</dbReference>
<feature type="coiled-coil region" evidence="1">
    <location>
        <begin position="158"/>
        <end position="185"/>
    </location>
</feature>
<gene>
    <name evidence="3" type="ORF">GRF29_112g1276666</name>
</gene>
<evidence type="ECO:0000313" key="3">
    <source>
        <dbReference type="EMBL" id="KAK3203414.1"/>
    </source>
</evidence>
<dbReference type="EMBL" id="WVTA01000011">
    <property type="protein sequence ID" value="KAK3203414.1"/>
    <property type="molecule type" value="Genomic_DNA"/>
</dbReference>
<organism evidence="3 4">
    <name type="scientific">Pseudopithomyces chartarum</name>
    <dbReference type="NCBI Taxonomy" id="1892770"/>
    <lineage>
        <taxon>Eukaryota</taxon>
        <taxon>Fungi</taxon>
        <taxon>Dikarya</taxon>
        <taxon>Ascomycota</taxon>
        <taxon>Pezizomycotina</taxon>
        <taxon>Dothideomycetes</taxon>
        <taxon>Pleosporomycetidae</taxon>
        <taxon>Pleosporales</taxon>
        <taxon>Massarineae</taxon>
        <taxon>Didymosphaeriaceae</taxon>
        <taxon>Pseudopithomyces</taxon>
    </lineage>
</organism>
<feature type="region of interest" description="Disordered" evidence="2">
    <location>
        <begin position="209"/>
        <end position="247"/>
    </location>
</feature>
<feature type="region of interest" description="Disordered" evidence="2">
    <location>
        <begin position="279"/>
        <end position="309"/>
    </location>
</feature>
<evidence type="ECO:0000256" key="2">
    <source>
        <dbReference type="SAM" id="MobiDB-lite"/>
    </source>
</evidence>
<protein>
    <submittedName>
        <fullName evidence="3">Uncharacterized protein</fullName>
    </submittedName>
</protein>
<name>A0AAN6LTA8_9PLEO</name>
<proteinExistence type="predicted"/>
<feature type="compositionally biased region" description="Basic and acidic residues" evidence="2">
    <location>
        <begin position="284"/>
        <end position="297"/>
    </location>
</feature>
<accession>A0AAN6LTA8</accession>
<reference evidence="3 4" key="1">
    <citation type="submission" date="2021-02" db="EMBL/GenBank/DDBJ databases">
        <title>Genome assembly of Pseudopithomyces chartarum.</title>
        <authorList>
            <person name="Jauregui R."/>
            <person name="Singh J."/>
            <person name="Voisey C."/>
        </authorList>
    </citation>
    <scope>NUCLEOTIDE SEQUENCE [LARGE SCALE GENOMIC DNA]</scope>
    <source>
        <strain evidence="3 4">AGR01</strain>
    </source>
</reference>
<keyword evidence="4" id="KW-1185">Reference proteome</keyword>
<comment type="caution">
    <text evidence="3">The sequence shown here is derived from an EMBL/GenBank/DDBJ whole genome shotgun (WGS) entry which is preliminary data.</text>
</comment>
<keyword evidence="1" id="KW-0175">Coiled coil</keyword>
<evidence type="ECO:0000313" key="4">
    <source>
        <dbReference type="Proteomes" id="UP001280581"/>
    </source>
</evidence>
<dbReference type="AlphaFoldDB" id="A0AAN6LTA8"/>
<evidence type="ECO:0000256" key="1">
    <source>
        <dbReference type="SAM" id="Coils"/>
    </source>
</evidence>
<feature type="compositionally biased region" description="Polar residues" evidence="2">
    <location>
        <begin position="222"/>
        <end position="237"/>
    </location>
</feature>